<dbReference type="AlphaFoldDB" id="A0A0D8FV46"/>
<dbReference type="RefSeq" id="WP_035389738.1">
    <property type="nucleotide sequence ID" value="NZ_JQKF01000015.1"/>
</dbReference>
<evidence type="ECO:0000256" key="1">
    <source>
        <dbReference type="SAM" id="MobiDB-lite"/>
    </source>
</evidence>
<evidence type="ECO:0000313" key="3">
    <source>
        <dbReference type="Proteomes" id="UP000032336"/>
    </source>
</evidence>
<reference evidence="2 3" key="1">
    <citation type="submission" date="2015-01" db="EMBL/GenBank/DDBJ databases">
        <title>Draft genome of the acidophilic iron oxidizer Ferrimicrobium acidiphilum strain T23.</title>
        <authorList>
            <person name="Poehlein A."/>
            <person name="Eisen S."/>
            <person name="Schloemann M."/>
            <person name="Johnson B.D."/>
            <person name="Daniel R."/>
            <person name="Muehling M."/>
        </authorList>
    </citation>
    <scope>NUCLEOTIDE SEQUENCE [LARGE SCALE GENOMIC DNA]</scope>
    <source>
        <strain evidence="2 3">T23</strain>
    </source>
</reference>
<sequence length="100" mass="11059">MDQLHYVKFSDAVVRHFAGALVRRRRRPPSSYSCKHSVDSALRPPSHSVDLERDNKNRIPALAAIDIALITASRSGGIAYSASTITLAEIRKDEKAMVRA</sequence>
<feature type="region of interest" description="Disordered" evidence="1">
    <location>
        <begin position="26"/>
        <end position="52"/>
    </location>
</feature>
<dbReference type="GeneID" id="78372642"/>
<dbReference type="EMBL" id="JXUW01000011">
    <property type="protein sequence ID" value="KJE76804.1"/>
    <property type="molecule type" value="Genomic_DNA"/>
</dbReference>
<organism evidence="2 3">
    <name type="scientific">Ferrimicrobium acidiphilum DSM 19497</name>
    <dbReference type="NCBI Taxonomy" id="1121877"/>
    <lineage>
        <taxon>Bacteria</taxon>
        <taxon>Bacillati</taxon>
        <taxon>Actinomycetota</taxon>
        <taxon>Acidimicrobiia</taxon>
        <taxon>Acidimicrobiales</taxon>
        <taxon>Acidimicrobiaceae</taxon>
        <taxon>Ferrimicrobium</taxon>
    </lineage>
</organism>
<comment type="caution">
    <text evidence="2">The sequence shown here is derived from an EMBL/GenBank/DDBJ whole genome shotgun (WGS) entry which is preliminary data.</text>
</comment>
<evidence type="ECO:0000313" key="2">
    <source>
        <dbReference type="EMBL" id="KJE76804.1"/>
    </source>
</evidence>
<dbReference type="Proteomes" id="UP000032336">
    <property type="component" value="Unassembled WGS sequence"/>
</dbReference>
<protein>
    <submittedName>
        <fullName evidence="2">Uncharacterized protein</fullName>
    </submittedName>
</protein>
<gene>
    <name evidence="2" type="ORF">FEAC_14510</name>
</gene>
<accession>A0A0D8FV46</accession>
<name>A0A0D8FV46_9ACTN</name>
<proteinExistence type="predicted"/>
<keyword evidence="3" id="KW-1185">Reference proteome</keyword>